<keyword evidence="7" id="KW-1185">Reference proteome</keyword>
<evidence type="ECO:0000313" key="6">
    <source>
        <dbReference type="EMBL" id="UPL13964.1"/>
    </source>
</evidence>
<dbReference type="PROSITE" id="PS50949">
    <property type="entry name" value="HTH_GNTR"/>
    <property type="match status" value="1"/>
</dbReference>
<reference evidence="6 7" key="1">
    <citation type="submission" date="2021-06" db="EMBL/GenBank/DDBJ databases">
        <title>Genome-based taxonomic framework of Microbacterium strains isolated from marine environment, the description of four new species and reclassification of four preexisting species.</title>
        <authorList>
            <person name="Lee S.D."/>
            <person name="Kim S.-M."/>
            <person name="Byeon Y.-S."/>
            <person name="Yang H.L."/>
            <person name="Kim I.S."/>
        </authorList>
    </citation>
    <scope>NUCLEOTIDE SEQUENCE [LARGE SCALE GENOMIC DNA]</scope>
    <source>
        <strain evidence="6 7">SSW1-36</strain>
    </source>
</reference>
<accession>A0ABY4IMY7</accession>
<dbReference type="PANTHER" id="PTHR43537:SF24">
    <property type="entry name" value="GLUCONATE OPERON TRANSCRIPTIONAL REPRESSOR"/>
    <property type="match status" value="1"/>
</dbReference>
<dbReference type="EMBL" id="CP078077">
    <property type="protein sequence ID" value="UPL13964.1"/>
    <property type="molecule type" value="Genomic_DNA"/>
</dbReference>
<evidence type="ECO:0000256" key="1">
    <source>
        <dbReference type="ARBA" id="ARBA00023015"/>
    </source>
</evidence>
<dbReference type="SMART" id="SM00345">
    <property type="entry name" value="HTH_GNTR"/>
    <property type="match status" value="1"/>
</dbReference>
<protein>
    <submittedName>
        <fullName evidence="6">GntR family transcriptional regulator</fullName>
    </submittedName>
</protein>
<evidence type="ECO:0000259" key="5">
    <source>
        <dbReference type="PROSITE" id="PS50949"/>
    </source>
</evidence>
<evidence type="ECO:0000256" key="3">
    <source>
        <dbReference type="ARBA" id="ARBA00023163"/>
    </source>
</evidence>
<evidence type="ECO:0000256" key="2">
    <source>
        <dbReference type="ARBA" id="ARBA00023125"/>
    </source>
</evidence>
<dbReference type="PANTHER" id="PTHR43537">
    <property type="entry name" value="TRANSCRIPTIONAL REGULATOR, GNTR FAMILY"/>
    <property type="match status" value="1"/>
</dbReference>
<dbReference type="Gene3D" id="1.20.120.530">
    <property type="entry name" value="GntR ligand-binding domain-like"/>
    <property type="match status" value="1"/>
</dbReference>
<keyword evidence="3" id="KW-0804">Transcription</keyword>
<organism evidence="6 7">
    <name type="scientific">Microbacterium galbinum</name>
    <dbReference type="NCBI Taxonomy" id="2851646"/>
    <lineage>
        <taxon>Bacteria</taxon>
        <taxon>Bacillati</taxon>
        <taxon>Actinomycetota</taxon>
        <taxon>Actinomycetes</taxon>
        <taxon>Micrococcales</taxon>
        <taxon>Microbacteriaceae</taxon>
        <taxon>Microbacterium</taxon>
    </lineage>
</organism>
<evidence type="ECO:0000256" key="4">
    <source>
        <dbReference type="SAM" id="MobiDB-lite"/>
    </source>
</evidence>
<dbReference type="InterPro" id="IPR036388">
    <property type="entry name" value="WH-like_DNA-bd_sf"/>
</dbReference>
<dbReference type="RefSeq" id="WP_247957123.1">
    <property type="nucleotide sequence ID" value="NZ_CP078077.1"/>
</dbReference>
<sequence length="250" mass="27318">MSVILDEVRVRPRSALKVPHPVEDLAPADPNPEIPATPRQEIYDGSELRRERRFLGDDAFSEIGSAIASGSLEDGELLRDRELAEQMGISRTPVREAILQLQQIGLVEILPSRRTRVTPLTRQIAEDCRRWAGYCGGIAARQSVASLSTTDAETAVSRIDGLLEAIGSPAEAATAALELLLFLSARAGSPILHAEITERQFSLLRALRRLSYSSHEVDAARTASRELATAIARRDGDGAETAMRRIFGIR</sequence>
<keyword evidence="1" id="KW-0805">Transcription regulation</keyword>
<dbReference type="SUPFAM" id="SSF46785">
    <property type="entry name" value="Winged helix' DNA-binding domain"/>
    <property type="match status" value="1"/>
</dbReference>
<evidence type="ECO:0000313" key="7">
    <source>
        <dbReference type="Proteomes" id="UP000831963"/>
    </source>
</evidence>
<dbReference type="InterPro" id="IPR008920">
    <property type="entry name" value="TF_FadR/GntR_C"/>
</dbReference>
<name>A0ABY4IMY7_9MICO</name>
<dbReference type="SUPFAM" id="SSF48008">
    <property type="entry name" value="GntR ligand-binding domain-like"/>
    <property type="match status" value="1"/>
</dbReference>
<dbReference type="InterPro" id="IPR000524">
    <property type="entry name" value="Tscrpt_reg_HTH_GntR"/>
</dbReference>
<dbReference type="PRINTS" id="PR00035">
    <property type="entry name" value="HTHGNTR"/>
</dbReference>
<gene>
    <name evidence="6" type="ORF">KV396_05500</name>
</gene>
<feature type="region of interest" description="Disordered" evidence="4">
    <location>
        <begin position="21"/>
        <end position="40"/>
    </location>
</feature>
<dbReference type="Gene3D" id="1.10.10.10">
    <property type="entry name" value="Winged helix-like DNA-binding domain superfamily/Winged helix DNA-binding domain"/>
    <property type="match status" value="1"/>
</dbReference>
<dbReference type="InterPro" id="IPR036390">
    <property type="entry name" value="WH_DNA-bd_sf"/>
</dbReference>
<dbReference type="Proteomes" id="UP000831963">
    <property type="component" value="Chromosome"/>
</dbReference>
<dbReference type="Pfam" id="PF00392">
    <property type="entry name" value="GntR"/>
    <property type="match status" value="1"/>
</dbReference>
<keyword evidence="2" id="KW-0238">DNA-binding</keyword>
<proteinExistence type="predicted"/>
<feature type="domain" description="HTH gntR-type" evidence="5">
    <location>
        <begin position="53"/>
        <end position="120"/>
    </location>
</feature>